<dbReference type="Pfam" id="PF23562">
    <property type="entry name" value="AMP-binding_C_3"/>
    <property type="match status" value="1"/>
</dbReference>
<evidence type="ECO:0000313" key="3">
    <source>
        <dbReference type="EMBL" id="KAJ3834504.1"/>
    </source>
</evidence>
<dbReference type="Pfam" id="PF00501">
    <property type="entry name" value="AMP-binding"/>
    <property type="match status" value="1"/>
</dbReference>
<dbReference type="GO" id="GO:0031956">
    <property type="term" value="F:medium-chain fatty acid-CoA ligase activity"/>
    <property type="evidence" value="ECO:0007669"/>
    <property type="project" value="TreeGrafter"/>
</dbReference>
<evidence type="ECO:0000313" key="4">
    <source>
        <dbReference type="Proteomes" id="UP001163846"/>
    </source>
</evidence>
<organism evidence="3 4">
    <name type="scientific">Lentinula raphanica</name>
    <dbReference type="NCBI Taxonomy" id="153919"/>
    <lineage>
        <taxon>Eukaryota</taxon>
        <taxon>Fungi</taxon>
        <taxon>Dikarya</taxon>
        <taxon>Basidiomycota</taxon>
        <taxon>Agaricomycotina</taxon>
        <taxon>Agaricomycetes</taxon>
        <taxon>Agaricomycetidae</taxon>
        <taxon>Agaricales</taxon>
        <taxon>Marasmiineae</taxon>
        <taxon>Omphalotaceae</taxon>
        <taxon>Lentinula</taxon>
    </lineage>
</organism>
<dbReference type="Gene3D" id="3.40.50.12780">
    <property type="entry name" value="N-terminal domain of ligase-like"/>
    <property type="match status" value="1"/>
</dbReference>
<evidence type="ECO:0000256" key="1">
    <source>
        <dbReference type="ARBA" id="ARBA00006432"/>
    </source>
</evidence>
<proteinExistence type="inferred from homology"/>
<reference evidence="3" key="1">
    <citation type="submission" date="2022-08" db="EMBL/GenBank/DDBJ databases">
        <authorList>
            <consortium name="DOE Joint Genome Institute"/>
            <person name="Min B."/>
            <person name="Riley R."/>
            <person name="Sierra-Patev S."/>
            <person name="Naranjo-Ortiz M."/>
            <person name="Looney B."/>
            <person name="Konkel Z."/>
            <person name="Slot J.C."/>
            <person name="Sakamoto Y."/>
            <person name="Steenwyk J.L."/>
            <person name="Rokas A."/>
            <person name="Carro J."/>
            <person name="Camarero S."/>
            <person name="Ferreira P."/>
            <person name="Molpeceres G."/>
            <person name="Ruiz-Duenas F.J."/>
            <person name="Serrano A."/>
            <person name="Henrissat B."/>
            <person name="Drula E."/>
            <person name="Hughes K.W."/>
            <person name="Mata J.L."/>
            <person name="Ishikawa N.K."/>
            <person name="Vargas-Isla R."/>
            <person name="Ushijima S."/>
            <person name="Smith C.A."/>
            <person name="Ahrendt S."/>
            <person name="Andreopoulos W."/>
            <person name="He G."/>
            <person name="Labutti K."/>
            <person name="Lipzen A."/>
            <person name="Ng V."/>
            <person name="Sandor L."/>
            <person name="Barry K."/>
            <person name="Martinez A.T."/>
            <person name="Xiao Y."/>
            <person name="Gibbons J.G."/>
            <person name="Terashima K."/>
            <person name="Hibbett D.S."/>
            <person name="Grigoriev I.V."/>
        </authorList>
    </citation>
    <scope>NUCLEOTIDE SEQUENCE</scope>
    <source>
        <strain evidence="3">TFB9207</strain>
    </source>
</reference>
<accession>A0AA38P1F0</accession>
<dbReference type="AlphaFoldDB" id="A0AA38P1F0"/>
<protein>
    <submittedName>
        <fullName evidence="3">Acetyl-CoA synthetase-like protein</fullName>
    </submittedName>
</protein>
<dbReference type="PANTHER" id="PTHR43201:SF8">
    <property type="entry name" value="ACYL-COA SYNTHETASE FAMILY MEMBER 3"/>
    <property type="match status" value="1"/>
</dbReference>
<comment type="caution">
    <text evidence="3">The sequence shown here is derived from an EMBL/GenBank/DDBJ whole genome shotgun (WGS) entry which is preliminary data.</text>
</comment>
<dbReference type="Proteomes" id="UP001163846">
    <property type="component" value="Unassembled WGS sequence"/>
</dbReference>
<dbReference type="GO" id="GO:0006631">
    <property type="term" value="P:fatty acid metabolic process"/>
    <property type="evidence" value="ECO:0007669"/>
    <property type="project" value="TreeGrafter"/>
</dbReference>
<name>A0AA38P1F0_9AGAR</name>
<comment type="similarity">
    <text evidence="1">Belongs to the ATP-dependent AMP-binding enzyme family.</text>
</comment>
<dbReference type="InterPro" id="IPR000873">
    <property type="entry name" value="AMP-dep_synth/lig_dom"/>
</dbReference>
<dbReference type="InterPro" id="IPR042099">
    <property type="entry name" value="ANL_N_sf"/>
</dbReference>
<sequence>MPLLSNDQASLKTHLSILRDSSERYANTAAFKIPSVESSSNGILRWDTITYKQFHSDVELCARFWARQLNLVGNVPPKSVVGLWIGGYTYSDVLQIYGISKAGYIPQLFSLRLPNPTVIYELLQKAGAKALVCDDGMLNIIGDRTKDSPVPIFTTQPFSDVALLAESLVDAVADSYLISENDPVDPSECAFVFHTSGSTSGSPKLVPCNYRWLDAVARKASQLCVPIGPNGQDVSTWIGSMCHIGQTTMLLCLMQYGTCIVQPHRFPFSPDELSAMVEQCNVNRLWQFSAFFSAHLRAARKDPEFLRVLASLDEVSTCGMALPKDDQDFAYNSGINLQEIFGSTELGGSTMISIGGKDASTRRHLRPLNGLAYEFRPVRTAAGNEYPDLENAGYLSTNRLLEFVVLPESGDCPDVSLRNPEDGVFHTGDLFIEVGPGRYIFAGRDDDWIKTENSLRCDTKSIEDNARLVCGPLISECIVVGTGRPSPVLFVESSAVTVEEKTKLRKDIWRKIRLFHSRRFMHERITSAEMIVIVPLGSLPRTASKGSIRRKAVEDEYKAQLDKLHGVANM</sequence>
<dbReference type="SUPFAM" id="SSF56801">
    <property type="entry name" value="Acetyl-CoA synthetase-like"/>
    <property type="match status" value="1"/>
</dbReference>
<dbReference type="PANTHER" id="PTHR43201">
    <property type="entry name" value="ACYL-COA SYNTHETASE"/>
    <property type="match status" value="1"/>
</dbReference>
<feature type="domain" description="AMP-dependent synthetase/ligase" evidence="2">
    <location>
        <begin position="45"/>
        <end position="354"/>
    </location>
</feature>
<evidence type="ECO:0000259" key="2">
    <source>
        <dbReference type="Pfam" id="PF00501"/>
    </source>
</evidence>
<gene>
    <name evidence="3" type="ORF">F5878DRAFT_353451</name>
</gene>
<keyword evidence="4" id="KW-1185">Reference proteome</keyword>
<dbReference type="EMBL" id="MU806523">
    <property type="protein sequence ID" value="KAJ3834504.1"/>
    <property type="molecule type" value="Genomic_DNA"/>
</dbReference>